<dbReference type="Pfam" id="PF07973">
    <property type="entry name" value="tRNA_SAD"/>
    <property type="match status" value="1"/>
</dbReference>
<dbReference type="InterPro" id="IPR033728">
    <property type="entry name" value="ThrRS_core"/>
</dbReference>
<dbReference type="FunFam" id="3.30.980.10:FF:000005">
    <property type="entry name" value="Threonyl-tRNA synthetase, mitochondrial"/>
    <property type="match status" value="1"/>
</dbReference>
<comment type="subunit">
    <text evidence="14">Homodimer.</text>
</comment>
<evidence type="ECO:0000256" key="13">
    <source>
        <dbReference type="ARBA" id="ARBA00049515"/>
    </source>
</evidence>
<dbReference type="PANTHER" id="PTHR11451">
    <property type="entry name" value="THREONINE-TRNA LIGASE"/>
    <property type="match status" value="1"/>
</dbReference>
<name>A0A0F9Z0W3_9BACT</name>
<keyword evidence="9 14" id="KW-0067">ATP-binding</keyword>
<dbReference type="Pfam" id="PF03129">
    <property type="entry name" value="HGTP_anticodon"/>
    <property type="match status" value="1"/>
</dbReference>
<dbReference type="InterPro" id="IPR045864">
    <property type="entry name" value="aa-tRNA-synth_II/BPL/LPL"/>
</dbReference>
<dbReference type="InterPro" id="IPR047246">
    <property type="entry name" value="ThrRS_anticodon"/>
</dbReference>
<feature type="domain" description="Aminoacyl-transfer RNA synthetases class-II family profile" evidence="15">
    <location>
        <begin position="211"/>
        <end position="479"/>
    </location>
</feature>
<dbReference type="Gene3D" id="3.30.54.20">
    <property type="match status" value="1"/>
</dbReference>
<dbReference type="GO" id="GO:0000049">
    <property type="term" value="F:tRNA binding"/>
    <property type="evidence" value="ECO:0007669"/>
    <property type="project" value="UniProtKB-KW"/>
</dbReference>
<dbReference type="CDD" id="cd00771">
    <property type="entry name" value="ThrRS_core"/>
    <property type="match status" value="1"/>
</dbReference>
<evidence type="ECO:0000256" key="9">
    <source>
        <dbReference type="ARBA" id="ARBA00022840"/>
    </source>
</evidence>
<evidence type="ECO:0000259" key="15">
    <source>
        <dbReference type="PROSITE" id="PS50862"/>
    </source>
</evidence>
<evidence type="ECO:0000256" key="8">
    <source>
        <dbReference type="ARBA" id="ARBA00022833"/>
    </source>
</evidence>
<keyword evidence="8 14" id="KW-0862">Zinc</keyword>
<dbReference type="InterPro" id="IPR012947">
    <property type="entry name" value="tRNA_SAD"/>
</dbReference>
<comment type="similarity">
    <text evidence="2 14">Belongs to the class-II aminoacyl-tRNA synthetase family.</text>
</comment>
<dbReference type="SUPFAM" id="SSF55186">
    <property type="entry name" value="ThrRS/AlaRS common domain"/>
    <property type="match status" value="1"/>
</dbReference>
<dbReference type="Gene3D" id="3.30.930.10">
    <property type="entry name" value="Bira Bifunctional Protein, Domain 2"/>
    <property type="match status" value="1"/>
</dbReference>
<reference evidence="16 17" key="1">
    <citation type="journal article" date="2015" name="Nature">
        <title>rRNA introns, odd ribosomes, and small enigmatic genomes across a large radiation of phyla.</title>
        <authorList>
            <person name="Brown C.T."/>
            <person name="Hug L.A."/>
            <person name="Thomas B.C."/>
            <person name="Sharon I."/>
            <person name="Castelle C.J."/>
            <person name="Singh A."/>
            <person name="Wilkins M.J."/>
            <person name="Williams K.H."/>
            <person name="Banfield J.F."/>
        </authorList>
    </citation>
    <scope>NUCLEOTIDE SEQUENCE [LARGE SCALE GENOMIC DNA]</scope>
</reference>
<dbReference type="SUPFAM" id="SSF52954">
    <property type="entry name" value="Class II aaRS ABD-related"/>
    <property type="match status" value="1"/>
</dbReference>
<dbReference type="InterPro" id="IPR004154">
    <property type="entry name" value="Anticodon-bd"/>
</dbReference>
<evidence type="ECO:0000256" key="2">
    <source>
        <dbReference type="ARBA" id="ARBA00008226"/>
    </source>
</evidence>
<keyword evidence="6 14" id="KW-0479">Metal-binding</keyword>
<keyword evidence="12 14" id="KW-0030">Aminoacyl-tRNA synthetase</keyword>
<comment type="caution">
    <text evidence="16">The sequence shown here is derived from an EMBL/GenBank/DDBJ whole genome shotgun (WGS) entry which is preliminary data.</text>
</comment>
<dbReference type="InterPro" id="IPR006195">
    <property type="entry name" value="aa-tRNA-synth_II"/>
</dbReference>
<evidence type="ECO:0000256" key="10">
    <source>
        <dbReference type="ARBA" id="ARBA00022884"/>
    </source>
</evidence>
<keyword evidence="10 14" id="KW-0694">RNA-binding</keyword>
<dbReference type="GO" id="GO:0004829">
    <property type="term" value="F:threonine-tRNA ligase activity"/>
    <property type="evidence" value="ECO:0007669"/>
    <property type="project" value="UniProtKB-UniRule"/>
</dbReference>
<dbReference type="GO" id="GO:0005524">
    <property type="term" value="F:ATP binding"/>
    <property type="evidence" value="ECO:0007669"/>
    <property type="project" value="UniProtKB-UniRule"/>
</dbReference>
<dbReference type="HAMAP" id="MF_00184">
    <property type="entry name" value="Thr_tRNA_synth"/>
    <property type="match status" value="1"/>
</dbReference>
<evidence type="ECO:0000256" key="1">
    <source>
        <dbReference type="ARBA" id="ARBA00004496"/>
    </source>
</evidence>
<dbReference type="SUPFAM" id="SSF55681">
    <property type="entry name" value="Class II aaRS and biotin synthetases"/>
    <property type="match status" value="1"/>
</dbReference>
<evidence type="ECO:0000313" key="17">
    <source>
        <dbReference type="Proteomes" id="UP000034349"/>
    </source>
</evidence>
<evidence type="ECO:0000256" key="5">
    <source>
        <dbReference type="ARBA" id="ARBA00022598"/>
    </source>
</evidence>
<dbReference type="GO" id="GO:0046872">
    <property type="term" value="F:metal ion binding"/>
    <property type="evidence" value="ECO:0007669"/>
    <property type="project" value="UniProtKB-KW"/>
</dbReference>
<dbReference type="InterPro" id="IPR002320">
    <property type="entry name" value="Thr-tRNA-ligase_IIa"/>
</dbReference>
<dbReference type="Gene3D" id="3.30.980.10">
    <property type="entry name" value="Threonyl-trna Synthetase, Chain A, domain 2"/>
    <property type="match status" value="1"/>
</dbReference>
<evidence type="ECO:0000313" key="16">
    <source>
        <dbReference type="EMBL" id="KKP37389.1"/>
    </source>
</evidence>
<evidence type="ECO:0000256" key="4">
    <source>
        <dbReference type="ARBA" id="ARBA00022555"/>
    </source>
</evidence>
<proteinExistence type="inferred from homology"/>
<feature type="binding site" evidence="14">
    <location>
        <position position="456"/>
    </location>
    <ligand>
        <name>Zn(2+)</name>
        <dbReference type="ChEBI" id="CHEBI:29105"/>
        <note>catalytic</note>
    </ligand>
</feature>
<dbReference type="EC" id="6.1.1.3" evidence="14"/>
<dbReference type="Proteomes" id="UP000034349">
    <property type="component" value="Unassembled WGS sequence"/>
</dbReference>
<evidence type="ECO:0000256" key="11">
    <source>
        <dbReference type="ARBA" id="ARBA00022917"/>
    </source>
</evidence>
<dbReference type="EMBL" id="LBOK01000004">
    <property type="protein sequence ID" value="KKP37389.1"/>
    <property type="molecule type" value="Genomic_DNA"/>
</dbReference>
<dbReference type="GO" id="GO:0005737">
    <property type="term" value="C:cytoplasm"/>
    <property type="evidence" value="ECO:0007669"/>
    <property type="project" value="UniProtKB-SubCell"/>
</dbReference>
<evidence type="ECO:0000256" key="7">
    <source>
        <dbReference type="ARBA" id="ARBA00022741"/>
    </source>
</evidence>
<dbReference type="Pfam" id="PF00587">
    <property type="entry name" value="tRNA-synt_2b"/>
    <property type="match status" value="1"/>
</dbReference>
<dbReference type="NCBIfam" id="TIGR00418">
    <property type="entry name" value="thrS"/>
    <property type="match status" value="1"/>
</dbReference>
<evidence type="ECO:0000256" key="12">
    <source>
        <dbReference type="ARBA" id="ARBA00023146"/>
    </source>
</evidence>
<protein>
    <recommendedName>
        <fullName evidence="14">Threonine--tRNA ligase</fullName>
        <ecNumber evidence="14">6.1.1.3</ecNumber>
    </recommendedName>
    <alternativeName>
        <fullName evidence="14">Threonyl-tRNA synthetase</fullName>
        <shortName evidence="14">ThrRS</shortName>
    </alternativeName>
</protein>
<dbReference type="InterPro" id="IPR018163">
    <property type="entry name" value="Thr/Ala-tRNA-synth_IIc_edit"/>
</dbReference>
<keyword evidence="4 14" id="KW-0820">tRNA-binding</keyword>
<dbReference type="PRINTS" id="PR01047">
    <property type="entry name" value="TRNASYNTHTHR"/>
</dbReference>
<dbReference type="FunFam" id="3.40.50.800:FF:000001">
    <property type="entry name" value="Threonine--tRNA ligase"/>
    <property type="match status" value="1"/>
</dbReference>
<dbReference type="InterPro" id="IPR002314">
    <property type="entry name" value="aa-tRNA-synt_IIb"/>
</dbReference>
<comment type="catalytic activity">
    <reaction evidence="13 14">
        <text>tRNA(Thr) + L-threonine + ATP = L-threonyl-tRNA(Thr) + AMP + diphosphate + H(+)</text>
        <dbReference type="Rhea" id="RHEA:24624"/>
        <dbReference type="Rhea" id="RHEA-COMP:9670"/>
        <dbReference type="Rhea" id="RHEA-COMP:9704"/>
        <dbReference type="ChEBI" id="CHEBI:15378"/>
        <dbReference type="ChEBI" id="CHEBI:30616"/>
        <dbReference type="ChEBI" id="CHEBI:33019"/>
        <dbReference type="ChEBI" id="CHEBI:57926"/>
        <dbReference type="ChEBI" id="CHEBI:78442"/>
        <dbReference type="ChEBI" id="CHEBI:78534"/>
        <dbReference type="ChEBI" id="CHEBI:456215"/>
        <dbReference type="EC" id="6.1.1.3"/>
    </reaction>
</comment>
<evidence type="ECO:0000256" key="3">
    <source>
        <dbReference type="ARBA" id="ARBA00022490"/>
    </source>
</evidence>
<keyword evidence="3 14" id="KW-0963">Cytoplasm</keyword>
<keyword evidence="5 14" id="KW-0436">Ligase</keyword>
<accession>A0A0F9Z0W3</accession>
<comment type="caution">
    <text evidence="14">Lacks conserved residue(s) required for the propagation of feature annotation.</text>
</comment>
<evidence type="ECO:0000256" key="6">
    <source>
        <dbReference type="ARBA" id="ARBA00022723"/>
    </source>
</evidence>
<comment type="cofactor">
    <cofactor evidence="14">
        <name>Zn(2+)</name>
        <dbReference type="ChEBI" id="CHEBI:29105"/>
    </cofactor>
    <text evidence="14">Binds 1 zinc ion per subunit.</text>
</comment>
<dbReference type="InterPro" id="IPR036621">
    <property type="entry name" value="Anticodon-bd_dom_sf"/>
</dbReference>
<dbReference type="SMART" id="SM00863">
    <property type="entry name" value="tRNA_SAD"/>
    <property type="match status" value="1"/>
</dbReference>
<sequence>MKQVNNNLYKIRHSLAHILASATQNLFYGARLGTGPAIENGFYYDFDSKHSFSEEDFKKIETEMRRLLNQNLEFECKELNITDAKKIFKNKNEIYKVKLVEKFAKAGNKKVSIYKTGNFIDLCEGGHVKNTKELPKDAFKLTHTARTYWQGNENNPQLQRIYSLAFETKNELKEYQKFLEKAKARDHKILGPKLDLFFFHETAPGIPYFLPKGVIIINILIDFWRKEHQKKGYQEISSPLINKKELWEKSGHWKHYKDDMFIADMGKNDLYGIKPMNCPNSMIIFESKLRSYRDLPLRFSDTDILHRYERSGTLNGLLRARSFRQDDSHNFVAEDQIEKEYESIFEIVKEFYAKFNLKFKYRLGTRPDKFMGDIATWDKAENSLKKILIKTVGKNGFYIEQGDGAFYGPKIDIIMKDSLNREWQMGTIQLDFQIPKNFNLKYTDKDGKQKTPIVIHRVIYGSLERFIGILIEHFAGAFPFWLSPVQIQILPISEKFNFYAKKIFKKLQEKEFRVEINEQKETLGKKIRQGEVQKIPFLIIVGEKEQKNNTINIREHGQKDQKEIKLDAFIKTLK</sequence>
<feature type="binding site" evidence="14">
    <location>
        <position position="329"/>
    </location>
    <ligand>
        <name>Zn(2+)</name>
        <dbReference type="ChEBI" id="CHEBI:29105"/>
        <note>catalytic</note>
    </ligand>
</feature>
<dbReference type="PANTHER" id="PTHR11451:SF44">
    <property type="entry name" value="THREONINE--TRNA LIGASE, CHLOROPLASTIC_MITOCHONDRIAL 2"/>
    <property type="match status" value="1"/>
</dbReference>
<dbReference type="GO" id="GO:0006435">
    <property type="term" value="P:threonyl-tRNA aminoacylation"/>
    <property type="evidence" value="ECO:0007669"/>
    <property type="project" value="UniProtKB-UniRule"/>
</dbReference>
<dbReference type="PATRIC" id="fig|1618475.3.peg.65"/>
<comment type="subcellular location">
    <subcellularLocation>
        <location evidence="1 14">Cytoplasm</location>
    </subcellularLocation>
</comment>
<dbReference type="CDD" id="cd00860">
    <property type="entry name" value="ThrRS_anticodon"/>
    <property type="match status" value="1"/>
</dbReference>
<keyword evidence="11 14" id="KW-0648">Protein biosynthesis</keyword>
<evidence type="ECO:0000256" key="14">
    <source>
        <dbReference type="HAMAP-Rule" id="MF_00184"/>
    </source>
</evidence>
<dbReference type="FunFam" id="3.30.930.10:FF:000019">
    <property type="entry name" value="Threonine--tRNA ligase"/>
    <property type="match status" value="1"/>
</dbReference>
<dbReference type="Gene3D" id="3.40.50.800">
    <property type="entry name" value="Anticodon-binding domain"/>
    <property type="match status" value="1"/>
</dbReference>
<organism evidence="16 17">
    <name type="scientific">Candidatus Roizmanbacteria bacterium GW2011_GWA2_32_13</name>
    <dbReference type="NCBI Taxonomy" id="1618475"/>
    <lineage>
        <taxon>Bacteria</taxon>
        <taxon>Candidatus Roizmaniibacteriota</taxon>
    </lineage>
</organism>
<dbReference type="AlphaFoldDB" id="A0A0F9Z0W3"/>
<keyword evidence="7 14" id="KW-0547">Nucleotide-binding</keyword>
<feature type="binding site" evidence="14">
    <location>
        <position position="278"/>
    </location>
    <ligand>
        <name>Zn(2+)</name>
        <dbReference type="ChEBI" id="CHEBI:29105"/>
        <note>catalytic</note>
    </ligand>
</feature>
<gene>
    <name evidence="14" type="primary">thrS</name>
    <name evidence="16" type="ORF">UR23_C0004G0011</name>
</gene>
<dbReference type="PROSITE" id="PS50862">
    <property type="entry name" value="AA_TRNA_LIGASE_II"/>
    <property type="match status" value="1"/>
</dbReference>